<gene>
    <name evidence="3" type="ORF">Pan189_38260</name>
</gene>
<dbReference type="KEGG" id="svp:Pan189_38260"/>
<feature type="transmembrane region" description="Helical" evidence="2">
    <location>
        <begin position="100"/>
        <end position="122"/>
    </location>
</feature>
<keyword evidence="2" id="KW-0812">Transmembrane</keyword>
<protein>
    <recommendedName>
        <fullName evidence="5">Vitamin K-dependent gamma-carboxylase</fullName>
    </recommendedName>
</protein>
<feature type="transmembrane region" description="Helical" evidence="2">
    <location>
        <begin position="34"/>
        <end position="52"/>
    </location>
</feature>
<dbReference type="Proteomes" id="UP000317318">
    <property type="component" value="Chromosome"/>
</dbReference>
<keyword evidence="2" id="KW-1133">Transmembrane helix</keyword>
<sequence>MADFLLVVLGPLILIGLREWQWRRGWRVPGCAADLAFLRITVCSIGLLAFFWTKPEAAADMPAGLIKPLGLFTEMKHSFGLAEAFRDPTILFGIRWTTGLFLILGAIGFLTRWSLACAYLSYFVFMGIGREYNFCYHEFFSVLALLPLLILTPCSRVWSVDALMRRLSHGDRLNPFLQTSEYGAARMLIWTPFAMMYLGAAISKIRNTGLFWWWPSNMQFIIFSDQLDDFMVFDWGIESLIFGAPAALFGFIGLGGLLVELFFPLVLYSRIARWILPTAALGLHVGIWIAQRLVFQDLLFVPLFFISMAALRRGIGRGPVRSEDDGDSPVDRADQDRKAMSLNTDRDRVGENESMRNETARSGGPNNERALVLRIAFALVVVYFFIGNVYGIEHYPMTSWKMYSKIDRAWNAWYFRLNATTRDGQTVRVHPGIEFPILRGSRHRVVLFRAFEDPAYREDLANLFQRFIAKYNARATTEGEPPLESLEIEYVRWKFLTDTDGPYAGPQSNVLTLVRWTISPDGNEFVEFPK</sequence>
<feature type="transmembrane region" description="Helical" evidence="2">
    <location>
        <begin position="240"/>
        <end position="259"/>
    </location>
</feature>
<feature type="region of interest" description="Disordered" evidence="1">
    <location>
        <begin position="319"/>
        <end position="365"/>
    </location>
</feature>
<feature type="transmembrane region" description="Helical" evidence="2">
    <location>
        <begin position="371"/>
        <end position="392"/>
    </location>
</feature>
<dbReference type="OrthoDB" id="288650at2"/>
<evidence type="ECO:0000256" key="1">
    <source>
        <dbReference type="SAM" id="MobiDB-lite"/>
    </source>
</evidence>
<accession>A0A517R6B5</accession>
<evidence type="ECO:0000313" key="3">
    <source>
        <dbReference type="EMBL" id="QDT39419.1"/>
    </source>
</evidence>
<feature type="transmembrane region" description="Helical" evidence="2">
    <location>
        <begin position="271"/>
        <end position="289"/>
    </location>
</feature>
<evidence type="ECO:0008006" key="5">
    <source>
        <dbReference type="Google" id="ProtNLM"/>
    </source>
</evidence>
<feature type="transmembrane region" description="Helical" evidence="2">
    <location>
        <begin position="295"/>
        <end position="311"/>
    </location>
</feature>
<feature type="compositionally biased region" description="Basic and acidic residues" evidence="1">
    <location>
        <begin position="329"/>
        <end position="359"/>
    </location>
</feature>
<feature type="transmembrane region" description="Helical" evidence="2">
    <location>
        <begin position="142"/>
        <end position="163"/>
    </location>
</feature>
<evidence type="ECO:0000313" key="4">
    <source>
        <dbReference type="Proteomes" id="UP000317318"/>
    </source>
</evidence>
<keyword evidence="4" id="KW-1185">Reference proteome</keyword>
<dbReference type="RefSeq" id="WP_145365554.1">
    <property type="nucleotide sequence ID" value="NZ_CP036268.1"/>
</dbReference>
<dbReference type="EMBL" id="CP036268">
    <property type="protein sequence ID" value="QDT39419.1"/>
    <property type="molecule type" value="Genomic_DNA"/>
</dbReference>
<dbReference type="AlphaFoldDB" id="A0A517R6B5"/>
<reference evidence="3 4" key="1">
    <citation type="submission" date="2019-02" db="EMBL/GenBank/DDBJ databases">
        <title>Deep-cultivation of Planctomycetes and their phenomic and genomic characterization uncovers novel biology.</title>
        <authorList>
            <person name="Wiegand S."/>
            <person name="Jogler M."/>
            <person name="Boedeker C."/>
            <person name="Pinto D."/>
            <person name="Vollmers J."/>
            <person name="Rivas-Marin E."/>
            <person name="Kohn T."/>
            <person name="Peeters S.H."/>
            <person name="Heuer A."/>
            <person name="Rast P."/>
            <person name="Oberbeckmann S."/>
            <person name="Bunk B."/>
            <person name="Jeske O."/>
            <person name="Meyerdierks A."/>
            <person name="Storesund J.E."/>
            <person name="Kallscheuer N."/>
            <person name="Luecker S."/>
            <person name="Lage O.M."/>
            <person name="Pohl T."/>
            <person name="Merkel B.J."/>
            <person name="Hornburger P."/>
            <person name="Mueller R.-W."/>
            <person name="Bruemmer F."/>
            <person name="Labrenz M."/>
            <person name="Spormann A.M."/>
            <person name="Op den Camp H."/>
            <person name="Overmann J."/>
            <person name="Amann R."/>
            <person name="Jetten M.S.M."/>
            <person name="Mascher T."/>
            <person name="Medema M.H."/>
            <person name="Devos D.P."/>
            <person name="Kaster A.-K."/>
            <person name="Ovreas L."/>
            <person name="Rohde M."/>
            <person name="Galperin M.Y."/>
            <person name="Jogler C."/>
        </authorList>
    </citation>
    <scope>NUCLEOTIDE SEQUENCE [LARGE SCALE GENOMIC DNA]</scope>
    <source>
        <strain evidence="3 4">Pan189</strain>
    </source>
</reference>
<evidence type="ECO:0000256" key="2">
    <source>
        <dbReference type="SAM" id="Phobius"/>
    </source>
</evidence>
<feature type="transmembrane region" description="Helical" evidence="2">
    <location>
        <begin position="184"/>
        <end position="205"/>
    </location>
</feature>
<organism evidence="3 4">
    <name type="scientific">Stratiformator vulcanicus</name>
    <dbReference type="NCBI Taxonomy" id="2527980"/>
    <lineage>
        <taxon>Bacteria</taxon>
        <taxon>Pseudomonadati</taxon>
        <taxon>Planctomycetota</taxon>
        <taxon>Planctomycetia</taxon>
        <taxon>Planctomycetales</taxon>
        <taxon>Planctomycetaceae</taxon>
        <taxon>Stratiformator</taxon>
    </lineage>
</organism>
<name>A0A517R6B5_9PLAN</name>
<keyword evidence="2" id="KW-0472">Membrane</keyword>
<proteinExistence type="predicted"/>